<evidence type="ECO:0000313" key="3">
    <source>
        <dbReference type="Proteomes" id="UP001596408"/>
    </source>
</evidence>
<name>A0ABD5U262_9EURY</name>
<keyword evidence="1" id="KW-0472">Membrane</keyword>
<sequence length="67" mass="7415">MSRPYRRLDEWVRSLSRPRYGVLAGTLSAVTMLLVGALLRESMVVEAVALGVSTAVFYVWVAPDDES</sequence>
<dbReference type="AlphaFoldDB" id="A0ABD5U262"/>
<reference evidence="2 3" key="1">
    <citation type="journal article" date="2019" name="Int. J. Syst. Evol. Microbiol.">
        <title>The Global Catalogue of Microorganisms (GCM) 10K type strain sequencing project: providing services to taxonomists for standard genome sequencing and annotation.</title>
        <authorList>
            <consortium name="The Broad Institute Genomics Platform"/>
            <consortium name="The Broad Institute Genome Sequencing Center for Infectious Disease"/>
            <person name="Wu L."/>
            <person name="Ma J."/>
        </authorList>
    </citation>
    <scope>NUCLEOTIDE SEQUENCE [LARGE SCALE GENOMIC DNA]</scope>
    <source>
        <strain evidence="2 3">YIM 94188</strain>
    </source>
</reference>
<gene>
    <name evidence="2" type="ORF">ACFQEV_07570</name>
</gene>
<keyword evidence="1" id="KW-0812">Transmembrane</keyword>
<evidence type="ECO:0000256" key="1">
    <source>
        <dbReference type="SAM" id="Phobius"/>
    </source>
</evidence>
<dbReference type="Proteomes" id="UP001596408">
    <property type="component" value="Unassembled WGS sequence"/>
</dbReference>
<dbReference type="EMBL" id="JBHSXH010000009">
    <property type="protein sequence ID" value="MFC6824852.1"/>
    <property type="molecule type" value="Genomic_DNA"/>
</dbReference>
<accession>A0ABD5U262</accession>
<keyword evidence="3" id="KW-1185">Reference proteome</keyword>
<organism evidence="2 3">
    <name type="scientific">Halopelagius fulvigenes</name>
    <dbReference type="NCBI Taxonomy" id="1198324"/>
    <lineage>
        <taxon>Archaea</taxon>
        <taxon>Methanobacteriati</taxon>
        <taxon>Methanobacteriota</taxon>
        <taxon>Stenosarchaea group</taxon>
        <taxon>Halobacteria</taxon>
        <taxon>Halobacteriales</taxon>
        <taxon>Haloferacaceae</taxon>
    </lineage>
</organism>
<feature type="transmembrane region" description="Helical" evidence="1">
    <location>
        <begin position="44"/>
        <end position="61"/>
    </location>
</feature>
<feature type="transmembrane region" description="Helical" evidence="1">
    <location>
        <begin position="20"/>
        <end position="38"/>
    </location>
</feature>
<keyword evidence="1" id="KW-1133">Transmembrane helix</keyword>
<protein>
    <submittedName>
        <fullName evidence="2">Uncharacterized protein</fullName>
    </submittedName>
</protein>
<comment type="caution">
    <text evidence="2">The sequence shown here is derived from an EMBL/GenBank/DDBJ whole genome shotgun (WGS) entry which is preliminary data.</text>
</comment>
<evidence type="ECO:0000313" key="2">
    <source>
        <dbReference type="EMBL" id="MFC6824852.1"/>
    </source>
</evidence>
<dbReference type="RefSeq" id="WP_379694331.1">
    <property type="nucleotide sequence ID" value="NZ_JBHSXH010000009.1"/>
</dbReference>
<proteinExistence type="predicted"/>